<keyword evidence="5 7" id="KW-1133">Transmembrane helix</keyword>
<keyword evidence="2" id="KW-1003">Cell membrane</keyword>
<dbReference type="PIRSF" id="PIRSF006066">
    <property type="entry name" value="HI0050"/>
    <property type="match status" value="1"/>
</dbReference>
<evidence type="ECO:0000313" key="10">
    <source>
        <dbReference type="Proteomes" id="UP000621560"/>
    </source>
</evidence>
<feature type="transmembrane region" description="Helical" evidence="7">
    <location>
        <begin position="101"/>
        <end position="121"/>
    </location>
</feature>
<feature type="transmembrane region" description="Helical" evidence="7">
    <location>
        <begin position="270"/>
        <end position="292"/>
    </location>
</feature>
<dbReference type="InterPro" id="IPR004681">
    <property type="entry name" value="TRAP_DctM"/>
</dbReference>
<comment type="subcellular location">
    <subcellularLocation>
        <location evidence="1">Cell inner membrane</location>
        <topology evidence="1">Multi-pass membrane protein</topology>
    </subcellularLocation>
</comment>
<feature type="transmembrane region" description="Helical" evidence="7">
    <location>
        <begin position="312"/>
        <end position="329"/>
    </location>
</feature>
<dbReference type="GO" id="GO:0022857">
    <property type="term" value="F:transmembrane transporter activity"/>
    <property type="evidence" value="ECO:0007669"/>
    <property type="project" value="TreeGrafter"/>
</dbReference>
<dbReference type="Proteomes" id="UP000621560">
    <property type="component" value="Unassembled WGS sequence"/>
</dbReference>
<evidence type="ECO:0000256" key="7">
    <source>
        <dbReference type="SAM" id="Phobius"/>
    </source>
</evidence>
<accession>A0A927BRE9</accession>
<evidence type="ECO:0000256" key="1">
    <source>
        <dbReference type="ARBA" id="ARBA00004429"/>
    </source>
</evidence>
<keyword evidence="10" id="KW-1185">Reference proteome</keyword>
<feature type="transmembrane region" description="Helical" evidence="7">
    <location>
        <begin position="357"/>
        <end position="379"/>
    </location>
</feature>
<keyword evidence="6 7" id="KW-0472">Membrane</keyword>
<feature type="transmembrane region" description="Helical" evidence="7">
    <location>
        <begin position="133"/>
        <end position="156"/>
    </location>
</feature>
<proteinExistence type="predicted"/>
<dbReference type="AlphaFoldDB" id="A0A927BRE9"/>
<feature type="transmembrane region" description="Helical" evidence="7">
    <location>
        <begin position="240"/>
        <end position="258"/>
    </location>
</feature>
<keyword evidence="4 7" id="KW-0812">Transmembrane</keyword>
<feature type="transmembrane region" description="Helical" evidence="7">
    <location>
        <begin position="76"/>
        <end position="95"/>
    </location>
</feature>
<comment type="caution">
    <text evidence="9">The sequence shown here is derived from an EMBL/GenBank/DDBJ whole genome shotgun (WGS) entry which is preliminary data.</text>
</comment>
<evidence type="ECO:0000256" key="4">
    <source>
        <dbReference type="ARBA" id="ARBA00022692"/>
    </source>
</evidence>
<evidence type="ECO:0000259" key="8">
    <source>
        <dbReference type="Pfam" id="PF06808"/>
    </source>
</evidence>
<protein>
    <submittedName>
        <fullName evidence="9">TRAP transporter large permease</fullName>
    </submittedName>
</protein>
<feature type="transmembrane region" description="Helical" evidence="7">
    <location>
        <begin position="210"/>
        <end position="234"/>
    </location>
</feature>
<organism evidence="9 10">
    <name type="scientific">Paenibacillus sabuli</name>
    <dbReference type="NCBI Taxonomy" id="2772509"/>
    <lineage>
        <taxon>Bacteria</taxon>
        <taxon>Bacillati</taxon>
        <taxon>Bacillota</taxon>
        <taxon>Bacilli</taxon>
        <taxon>Bacillales</taxon>
        <taxon>Paenibacillaceae</taxon>
        <taxon>Paenibacillus</taxon>
    </lineage>
</organism>
<dbReference type="InterPro" id="IPR010656">
    <property type="entry name" value="DctM"/>
</dbReference>
<dbReference type="Pfam" id="PF06808">
    <property type="entry name" value="DctM"/>
    <property type="match status" value="1"/>
</dbReference>
<dbReference type="PANTHER" id="PTHR33362:SF2">
    <property type="entry name" value="TRAP TRANSPORTER LARGE PERMEASE PROTEIN"/>
    <property type="match status" value="1"/>
</dbReference>
<evidence type="ECO:0000313" key="9">
    <source>
        <dbReference type="EMBL" id="MBD2844174.1"/>
    </source>
</evidence>
<dbReference type="RefSeq" id="WP_190914620.1">
    <property type="nucleotide sequence ID" value="NZ_JACXIZ010000008.1"/>
</dbReference>
<dbReference type="EMBL" id="JACXIZ010000008">
    <property type="protein sequence ID" value="MBD2844174.1"/>
    <property type="molecule type" value="Genomic_DNA"/>
</dbReference>
<evidence type="ECO:0000256" key="5">
    <source>
        <dbReference type="ARBA" id="ARBA00022989"/>
    </source>
</evidence>
<sequence length="428" mass="45406">MIYLVPALFLLFFIGVPIAYALGFTSIAALWLTDPDLLINVPRRIFRGVDNFALIAIPLFIMAGEIMSKGGISARLIRFAQTLVGHLPAGLAMVVVLASAFFSAVTGSAIATAAAIGGMLIPAMKEHGYDVRFSASLVATSGILGPIIPPSIFMVLYGVIANASIADLFVAGVAPGVLIALGLLAYCYYIGKKHQYQGQERRASAREVAIGLKDALLALLMPAIMVGGILSGVFTATESGVVAIVYALLIGLFVYRELKLKDLADILLNTAKISAAIIFLIGSAALFTWLLSYHRVPEQLIELLGPIAENKLLLLLVINLLLLVAGTFIDAISALMIFTPLLLPLATAVGIDPVHLGIIMAVNVSIGQVTPPVGVCLFVTSSIAKIKVSQMLVFVWPKVAILLAVLFLVTYVPQISLFLPDVLSGWTQ</sequence>
<keyword evidence="3" id="KW-0997">Cell inner membrane</keyword>
<feature type="transmembrane region" description="Helical" evidence="7">
    <location>
        <begin position="168"/>
        <end position="189"/>
    </location>
</feature>
<reference evidence="9" key="1">
    <citation type="submission" date="2020-09" db="EMBL/GenBank/DDBJ databases">
        <title>A novel bacterium of genus Paenibacillus, isolated from South China Sea.</title>
        <authorList>
            <person name="Huang H."/>
            <person name="Mo K."/>
            <person name="Hu Y."/>
        </authorList>
    </citation>
    <scope>NUCLEOTIDE SEQUENCE</scope>
    <source>
        <strain evidence="9">IB182496</strain>
    </source>
</reference>
<evidence type="ECO:0000256" key="3">
    <source>
        <dbReference type="ARBA" id="ARBA00022519"/>
    </source>
</evidence>
<feature type="domain" description="TRAP C4-dicarboxylate transport system permease DctM subunit" evidence="8">
    <location>
        <begin position="7"/>
        <end position="415"/>
    </location>
</feature>
<dbReference type="GO" id="GO:0005886">
    <property type="term" value="C:plasma membrane"/>
    <property type="evidence" value="ECO:0007669"/>
    <property type="project" value="UniProtKB-SubCell"/>
</dbReference>
<dbReference type="NCBIfam" id="TIGR00786">
    <property type="entry name" value="dctM"/>
    <property type="match status" value="1"/>
</dbReference>
<gene>
    <name evidence="9" type="ORF">IDH44_03155</name>
</gene>
<feature type="transmembrane region" description="Helical" evidence="7">
    <location>
        <begin position="391"/>
        <end position="412"/>
    </location>
</feature>
<name>A0A927BRE9_9BACL</name>
<evidence type="ECO:0000256" key="2">
    <source>
        <dbReference type="ARBA" id="ARBA00022475"/>
    </source>
</evidence>
<evidence type="ECO:0000256" key="6">
    <source>
        <dbReference type="ARBA" id="ARBA00023136"/>
    </source>
</evidence>
<dbReference type="PANTHER" id="PTHR33362">
    <property type="entry name" value="SIALIC ACID TRAP TRANSPORTER PERMEASE PROTEIN SIAT-RELATED"/>
    <property type="match status" value="1"/>
</dbReference>
<feature type="transmembrane region" description="Helical" evidence="7">
    <location>
        <begin position="45"/>
        <end position="64"/>
    </location>
</feature>